<protein>
    <recommendedName>
        <fullName evidence="3">Secreted protein</fullName>
    </recommendedName>
</protein>
<evidence type="ECO:0008006" key="3">
    <source>
        <dbReference type="Google" id="ProtNLM"/>
    </source>
</evidence>
<organism evidence="1 2">
    <name type="scientific">Streptomyces durbertensis</name>
    <dbReference type="NCBI Taxonomy" id="2448886"/>
    <lineage>
        <taxon>Bacteria</taxon>
        <taxon>Bacillati</taxon>
        <taxon>Actinomycetota</taxon>
        <taxon>Actinomycetes</taxon>
        <taxon>Kitasatosporales</taxon>
        <taxon>Streptomycetaceae</taxon>
        <taxon>Streptomyces</taxon>
    </lineage>
</organism>
<dbReference type="RefSeq" id="WP_182855315.1">
    <property type="nucleotide sequence ID" value="NZ_WMLF01000113.1"/>
</dbReference>
<dbReference type="Proteomes" id="UP000766698">
    <property type="component" value="Unassembled WGS sequence"/>
</dbReference>
<proteinExistence type="predicted"/>
<name>A0ABR6EF50_9ACTN</name>
<keyword evidence="2" id="KW-1185">Reference proteome</keyword>
<accession>A0ABR6EF50</accession>
<comment type="caution">
    <text evidence="1">The sequence shown here is derived from an EMBL/GenBank/DDBJ whole genome shotgun (WGS) entry which is preliminary data.</text>
</comment>
<reference evidence="2" key="1">
    <citation type="journal article" date="2020" name="Syst. Appl. Microbiol.">
        <title>Streptomyces alkaliterrae sp. nov., isolated from an alkaline soil, and emended descriptions of Streptomyces alkaliphilus, Streptomyces calidiresistens and Streptomyces durbertensis.</title>
        <authorList>
            <person name="Swiecimska M."/>
            <person name="Golinska P."/>
            <person name="Nouioui I."/>
            <person name="Wypij M."/>
            <person name="Rai M."/>
            <person name="Sangal V."/>
            <person name="Goodfellow M."/>
        </authorList>
    </citation>
    <scope>NUCLEOTIDE SEQUENCE [LARGE SCALE GENOMIC DNA]</scope>
    <source>
        <strain evidence="2">DSM 104538</strain>
    </source>
</reference>
<dbReference type="EMBL" id="WMLF01000113">
    <property type="protein sequence ID" value="MBB1243952.1"/>
    <property type="molecule type" value="Genomic_DNA"/>
</dbReference>
<evidence type="ECO:0000313" key="2">
    <source>
        <dbReference type="Proteomes" id="UP000766698"/>
    </source>
</evidence>
<gene>
    <name evidence="1" type="ORF">GL263_10345</name>
</gene>
<sequence length="72" mass="7693">MHATPFAPGAYAVDTRTGRVGRVSTRAGGTVLLRLPGGGPPWECPAADLRPATAADRLRARVTELNWRSRLP</sequence>
<evidence type="ECO:0000313" key="1">
    <source>
        <dbReference type="EMBL" id="MBB1243952.1"/>
    </source>
</evidence>